<protein>
    <submittedName>
        <fullName evidence="2">Uncharacterized protein</fullName>
    </submittedName>
</protein>
<dbReference type="AlphaFoldDB" id="A0A7J8FJ48"/>
<evidence type="ECO:0000313" key="2">
    <source>
        <dbReference type="EMBL" id="KAF6447686.1"/>
    </source>
</evidence>
<keyword evidence="3" id="KW-1185">Reference proteome</keyword>
<accession>A0A7J8FJ48</accession>
<proteinExistence type="predicted"/>
<feature type="compositionally biased region" description="Polar residues" evidence="1">
    <location>
        <begin position="125"/>
        <end position="134"/>
    </location>
</feature>
<feature type="compositionally biased region" description="Pro residues" evidence="1">
    <location>
        <begin position="143"/>
        <end position="152"/>
    </location>
</feature>
<feature type="region of interest" description="Disordered" evidence="1">
    <location>
        <begin position="58"/>
        <end position="152"/>
    </location>
</feature>
<gene>
    <name evidence="2" type="ORF">HJG63_012065</name>
</gene>
<name>A0A7J8FJ48_ROUAE</name>
<organism evidence="2 3">
    <name type="scientific">Rousettus aegyptiacus</name>
    <name type="common">Egyptian fruit bat</name>
    <name type="synonym">Pteropus aegyptiacus</name>
    <dbReference type="NCBI Taxonomy" id="9407"/>
    <lineage>
        <taxon>Eukaryota</taxon>
        <taxon>Metazoa</taxon>
        <taxon>Chordata</taxon>
        <taxon>Craniata</taxon>
        <taxon>Vertebrata</taxon>
        <taxon>Euteleostomi</taxon>
        <taxon>Mammalia</taxon>
        <taxon>Eutheria</taxon>
        <taxon>Laurasiatheria</taxon>
        <taxon>Chiroptera</taxon>
        <taxon>Yinpterochiroptera</taxon>
        <taxon>Pteropodoidea</taxon>
        <taxon>Pteropodidae</taxon>
        <taxon>Rousettinae</taxon>
        <taxon>Rousettus</taxon>
    </lineage>
</organism>
<sequence length="152" mass="15632">MRGSRGLGVRTRMINPGRWHPPAWHTGAPRAHHGGLSFLLCEMGRLVGMPEVETGGQVSGNLAPALSPVTGGGRHLHGDPRKFWGHPREGTRGRGRGLEALQSPAVDTPPSVGGARAAGGGGGCTQQLSRSQGPTGKEALAPGGPPQPVNVR</sequence>
<evidence type="ECO:0000256" key="1">
    <source>
        <dbReference type="SAM" id="MobiDB-lite"/>
    </source>
</evidence>
<comment type="caution">
    <text evidence="2">The sequence shown here is derived from an EMBL/GenBank/DDBJ whole genome shotgun (WGS) entry which is preliminary data.</text>
</comment>
<dbReference type="Proteomes" id="UP000593571">
    <property type="component" value="Unassembled WGS sequence"/>
</dbReference>
<feature type="compositionally biased region" description="Basic and acidic residues" evidence="1">
    <location>
        <begin position="76"/>
        <end position="92"/>
    </location>
</feature>
<reference evidence="2 3" key="1">
    <citation type="journal article" date="2020" name="Nature">
        <title>Six reference-quality genomes reveal evolution of bat adaptations.</title>
        <authorList>
            <person name="Jebb D."/>
            <person name="Huang Z."/>
            <person name="Pippel M."/>
            <person name="Hughes G.M."/>
            <person name="Lavrichenko K."/>
            <person name="Devanna P."/>
            <person name="Winkler S."/>
            <person name="Jermiin L.S."/>
            <person name="Skirmuntt E.C."/>
            <person name="Katzourakis A."/>
            <person name="Burkitt-Gray L."/>
            <person name="Ray D.A."/>
            <person name="Sullivan K.A.M."/>
            <person name="Roscito J.G."/>
            <person name="Kirilenko B.M."/>
            <person name="Davalos L.M."/>
            <person name="Corthals A.P."/>
            <person name="Power M.L."/>
            <person name="Jones G."/>
            <person name="Ransome R.D."/>
            <person name="Dechmann D.K.N."/>
            <person name="Locatelli A.G."/>
            <person name="Puechmaille S.J."/>
            <person name="Fedrigo O."/>
            <person name="Jarvis E.D."/>
            <person name="Hiller M."/>
            <person name="Vernes S.C."/>
            <person name="Myers E.W."/>
            <person name="Teeling E.C."/>
        </authorList>
    </citation>
    <scope>NUCLEOTIDE SEQUENCE [LARGE SCALE GENOMIC DNA]</scope>
    <source>
        <strain evidence="2">MRouAeg1</strain>
        <tissue evidence="2">Muscle</tissue>
    </source>
</reference>
<evidence type="ECO:0000313" key="3">
    <source>
        <dbReference type="Proteomes" id="UP000593571"/>
    </source>
</evidence>
<dbReference type="EMBL" id="JACASE010000007">
    <property type="protein sequence ID" value="KAF6447686.1"/>
    <property type="molecule type" value="Genomic_DNA"/>
</dbReference>